<proteinExistence type="predicted"/>
<name>A0A395LT83_9SPHN</name>
<gene>
    <name evidence="1" type="ORF">DL238_09075</name>
</gene>
<dbReference type="AlphaFoldDB" id="A0A395LT83"/>
<evidence type="ECO:0000313" key="1">
    <source>
        <dbReference type="EMBL" id="RDS77740.1"/>
    </source>
</evidence>
<comment type="caution">
    <text evidence="1">The sequence shown here is derived from an EMBL/GenBank/DDBJ whole genome shotgun (WGS) entry which is preliminary data.</text>
</comment>
<evidence type="ECO:0000313" key="2">
    <source>
        <dbReference type="Proteomes" id="UP000254101"/>
    </source>
</evidence>
<reference evidence="1 2" key="1">
    <citation type="submission" date="2018-07" db="EMBL/GenBank/DDBJ databases">
        <title>Erythrobacter nanhaiensis sp. nov., a novel member of the genus Erythrobacter isolated from the South China Sea.</title>
        <authorList>
            <person name="Chen X."/>
            <person name="Liu J."/>
        </authorList>
    </citation>
    <scope>NUCLEOTIDE SEQUENCE [LARGE SCALE GENOMIC DNA]</scope>
    <source>
        <strain evidence="1 2">S-5</strain>
    </source>
</reference>
<keyword evidence="2" id="KW-1185">Reference proteome</keyword>
<sequence length="318" mass="33499">MRVDPALAEFAGDPAWMALAQGRVLAARDAWAAWPDVASVLRECDALAGGRAFQECPQLGRLMAGEGAHGFVANWLNAMMQAWRDNPMAQLSFRHSHAGGTAIMHLYHANRVTLAVMAVAPGVAESLSTIAFTDCERREIVLAGRGRAKTYPFREGATPEAEEQPLERGVQLRRDGGQSGVILAEGAPVVLLRLALDPERPAPTHEVEIASGRVVHRASASAAEGRAELAAALLGAMGRSDAAPTLADYACGQAGEGARWQALRHALALETGAGFAGLCAIADRGSDPLAAPARDLRDRLCATYPQLANLRADACLAS</sequence>
<accession>A0A395LT83</accession>
<dbReference type="OrthoDB" id="7594270at2"/>
<organism evidence="1 2">
    <name type="scientific">Alteriqipengyuania lutimaris</name>
    <dbReference type="NCBI Taxonomy" id="1538146"/>
    <lineage>
        <taxon>Bacteria</taxon>
        <taxon>Pseudomonadati</taxon>
        <taxon>Pseudomonadota</taxon>
        <taxon>Alphaproteobacteria</taxon>
        <taxon>Sphingomonadales</taxon>
        <taxon>Erythrobacteraceae</taxon>
        <taxon>Alteriqipengyuania</taxon>
    </lineage>
</organism>
<dbReference type="EMBL" id="QRBB01000001">
    <property type="protein sequence ID" value="RDS77740.1"/>
    <property type="molecule type" value="Genomic_DNA"/>
</dbReference>
<dbReference type="RefSeq" id="WP_115491960.1">
    <property type="nucleotide sequence ID" value="NZ_JACHWW010000001.1"/>
</dbReference>
<dbReference type="Proteomes" id="UP000254101">
    <property type="component" value="Unassembled WGS sequence"/>
</dbReference>
<protein>
    <submittedName>
        <fullName evidence="1">Uncharacterized protein</fullName>
    </submittedName>
</protein>